<gene>
    <name evidence="1" type="ORF">BN850_0114950</name>
</gene>
<accession>A0A090ME70</accession>
<dbReference type="AlphaFoldDB" id="A0A090ME70"/>
<name>A0A090ME70_9HYPO</name>
<proteinExistence type="predicted"/>
<protein>
    <submittedName>
        <fullName evidence="1">WGS project CBMI000000000 data, contig CS3069_c004044</fullName>
    </submittedName>
</protein>
<organism evidence="1">
    <name type="scientific">Fusarium clavum</name>
    <dbReference type="NCBI Taxonomy" id="2594811"/>
    <lineage>
        <taxon>Eukaryota</taxon>
        <taxon>Fungi</taxon>
        <taxon>Dikarya</taxon>
        <taxon>Ascomycota</taxon>
        <taxon>Pezizomycotina</taxon>
        <taxon>Sordariomycetes</taxon>
        <taxon>Hypocreomycetidae</taxon>
        <taxon>Hypocreales</taxon>
        <taxon>Nectriaceae</taxon>
        <taxon>Fusarium</taxon>
        <taxon>Fusarium incarnatum-equiseti species complex</taxon>
    </lineage>
</organism>
<evidence type="ECO:0000313" key="1">
    <source>
        <dbReference type="EMBL" id="CEG05448.1"/>
    </source>
</evidence>
<sequence>MSGKAVSSEPKSPATLQGIDFNKETTLTKQLGVGASPLDFDARGILHLDIHSGPRSLGDPKDEGDDYADLYMTIEAILFGSNLLGSWTFNNEAIVGYVESNLPWPAHPEHSNLVQMIL</sequence>
<reference evidence="1" key="1">
    <citation type="submission" date="2013-05" db="EMBL/GenBank/DDBJ databases">
        <title>Draft genome sequences of six wheat associated Fusarium spp. isolates.</title>
        <authorList>
            <person name="Moolhuijzen P.M."/>
            <person name="Manners J.M."/>
            <person name="Wilcox S."/>
            <person name="Bellgard M.I."/>
            <person name="Gardiner D.M."/>
        </authorList>
    </citation>
    <scope>NUCLEOTIDE SEQUENCE</scope>
    <source>
        <strain evidence="1">CS3069</strain>
    </source>
</reference>
<dbReference type="EMBL" id="CBMI010004042">
    <property type="protein sequence ID" value="CEG05448.1"/>
    <property type="molecule type" value="Genomic_DNA"/>
</dbReference>
<dbReference type="EMBL" id="HG320616">
    <property type="protein sequence ID" value="CEG05942.1"/>
    <property type="molecule type" value="Genomic_DNA"/>
</dbReference>